<evidence type="ECO:0000313" key="6">
    <source>
        <dbReference type="Proteomes" id="UP001597314"/>
    </source>
</evidence>
<dbReference type="InterPro" id="IPR002051">
    <property type="entry name" value="Haem_Oase"/>
</dbReference>
<dbReference type="InterPro" id="IPR016084">
    <property type="entry name" value="Haem_Oase-like_multi-hlx"/>
</dbReference>
<keyword evidence="2" id="KW-0479">Metal-binding</keyword>
<evidence type="ECO:0000256" key="2">
    <source>
        <dbReference type="ARBA" id="ARBA00022723"/>
    </source>
</evidence>
<dbReference type="PRINTS" id="PR00088">
    <property type="entry name" value="HAEMOXYGNASE"/>
</dbReference>
<feature type="region of interest" description="Disordered" evidence="4">
    <location>
        <begin position="1"/>
        <end position="40"/>
    </location>
</feature>
<dbReference type="EMBL" id="JBHUIW010000028">
    <property type="protein sequence ID" value="MFD2184420.1"/>
    <property type="molecule type" value="Genomic_DNA"/>
</dbReference>
<dbReference type="SUPFAM" id="SSF48613">
    <property type="entry name" value="Heme oxygenase-like"/>
    <property type="match status" value="1"/>
</dbReference>
<gene>
    <name evidence="5" type="ORF">ACFSOX_19880</name>
</gene>
<sequence length="266" mass="27673">MTQRSDVAAGAPSGDRDATADAAPPTAAPAPPSTPPSADEIRRIGLSSALREVTAPLHRQAEKAGAISDIVRGRSSRAAYALLLRNLHAVYEAIERGLDRHRDSPAVRHIVRDEVFRAGAIALDLENLCGGTAAAAAVPLLPEGRAYAAAVAEAAAGDGVGLIGHAYTRYLGDLSGGQTVSQVLARTLGLDAGMRNIYRFAGIGDLDAYKNGYRAAIDRAAFETERPDTILAEAMRAFRLNIALFWAVQAAADGTATRAGAPVPVA</sequence>
<dbReference type="InterPro" id="IPR016053">
    <property type="entry name" value="Haem_Oase-like"/>
</dbReference>
<dbReference type="PANTHER" id="PTHR10720">
    <property type="entry name" value="HEME OXYGENASE"/>
    <property type="match status" value="1"/>
</dbReference>
<dbReference type="Gene3D" id="1.20.910.10">
    <property type="entry name" value="Heme oxygenase-like"/>
    <property type="match status" value="1"/>
</dbReference>
<evidence type="ECO:0000256" key="1">
    <source>
        <dbReference type="ARBA" id="ARBA00022617"/>
    </source>
</evidence>
<organism evidence="5 6">
    <name type="scientific">Rhodoplanes azumiensis</name>
    <dbReference type="NCBI Taxonomy" id="1897628"/>
    <lineage>
        <taxon>Bacteria</taxon>
        <taxon>Pseudomonadati</taxon>
        <taxon>Pseudomonadota</taxon>
        <taxon>Alphaproteobacteria</taxon>
        <taxon>Hyphomicrobiales</taxon>
        <taxon>Nitrobacteraceae</taxon>
        <taxon>Rhodoplanes</taxon>
    </lineage>
</organism>
<keyword evidence="3" id="KW-0408">Iron</keyword>
<evidence type="ECO:0000256" key="4">
    <source>
        <dbReference type="SAM" id="MobiDB-lite"/>
    </source>
</evidence>
<dbReference type="PANTHER" id="PTHR10720:SF0">
    <property type="entry name" value="HEME OXYGENASE"/>
    <property type="match status" value="1"/>
</dbReference>
<reference evidence="6" key="1">
    <citation type="journal article" date="2019" name="Int. J. Syst. Evol. Microbiol.">
        <title>The Global Catalogue of Microorganisms (GCM) 10K type strain sequencing project: providing services to taxonomists for standard genome sequencing and annotation.</title>
        <authorList>
            <consortium name="The Broad Institute Genomics Platform"/>
            <consortium name="The Broad Institute Genome Sequencing Center for Infectious Disease"/>
            <person name="Wu L."/>
            <person name="Ma J."/>
        </authorList>
    </citation>
    <scope>NUCLEOTIDE SEQUENCE [LARGE SCALE GENOMIC DNA]</scope>
    <source>
        <strain evidence="6">CGMCC 1.6774</strain>
    </source>
</reference>
<keyword evidence="1" id="KW-0349">Heme</keyword>
<keyword evidence="6" id="KW-1185">Reference proteome</keyword>
<dbReference type="Pfam" id="PF01126">
    <property type="entry name" value="Heme_oxygenase"/>
    <property type="match status" value="1"/>
</dbReference>
<dbReference type="CDD" id="cd19165">
    <property type="entry name" value="HemeO"/>
    <property type="match status" value="1"/>
</dbReference>
<accession>A0ABW5API4</accession>
<name>A0ABW5API4_9BRAD</name>
<evidence type="ECO:0000256" key="3">
    <source>
        <dbReference type="ARBA" id="ARBA00023004"/>
    </source>
</evidence>
<protein>
    <submittedName>
        <fullName evidence="5">Heme oxygenase (Biliverdin-producing)</fullName>
    </submittedName>
</protein>
<comment type="caution">
    <text evidence="5">The sequence shown here is derived from an EMBL/GenBank/DDBJ whole genome shotgun (WGS) entry which is preliminary data.</text>
</comment>
<feature type="compositionally biased region" description="Pro residues" evidence="4">
    <location>
        <begin position="26"/>
        <end position="35"/>
    </location>
</feature>
<dbReference type="RefSeq" id="WP_378479564.1">
    <property type="nucleotide sequence ID" value="NZ_JBHUIW010000028.1"/>
</dbReference>
<evidence type="ECO:0000313" key="5">
    <source>
        <dbReference type="EMBL" id="MFD2184420.1"/>
    </source>
</evidence>
<dbReference type="Proteomes" id="UP001597314">
    <property type="component" value="Unassembled WGS sequence"/>
</dbReference>
<proteinExistence type="predicted"/>